<dbReference type="InterPro" id="IPR048011">
    <property type="entry name" value="NTP-PPase_MazG-like_C"/>
</dbReference>
<dbReference type="CDD" id="cd11528">
    <property type="entry name" value="NTP-PPase_MazG_Nterm"/>
    <property type="match status" value="1"/>
</dbReference>
<dbReference type="RefSeq" id="WP_211546048.1">
    <property type="nucleotide sequence ID" value="NZ_JAGTUF010000001.1"/>
</dbReference>
<dbReference type="EMBL" id="JAGTUF010000001">
    <property type="protein sequence ID" value="MBR9970560.1"/>
    <property type="molecule type" value="Genomic_DNA"/>
</dbReference>
<gene>
    <name evidence="2" type="primary">mazG</name>
    <name evidence="2" type="ORF">KEC16_02390</name>
</gene>
<dbReference type="InterPro" id="IPR011551">
    <property type="entry name" value="NTP_PyrPHydrolase_MazG"/>
</dbReference>
<dbReference type="Gene3D" id="1.10.287.1080">
    <property type="entry name" value="MazG-like"/>
    <property type="match status" value="2"/>
</dbReference>
<dbReference type="Proteomes" id="UP000680714">
    <property type="component" value="Unassembled WGS sequence"/>
</dbReference>
<comment type="caution">
    <text evidence="2">The sequence shown here is derived from an EMBL/GenBank/DDBJ whole genome shotgun (WGS) entry which is preliminary data.</text>
</comment>
<reference evidence="2 3" key="1">
    <citation type="submission" date="2021-04" db="EMBL/GenBank/DDBJ databases">
        <title>Magnetospirillum sulfuroxidans sp. nov., a facultative chemolithoautotrophic sulfur-oxidizing alphaproteobacterium isolated from freshwater sediment and proposals for Paramagetospirillum gen. nov., and Magnetospirillaceae fam. nov.</title>
        <authorList>
            <person name="Koziaeva V."/>
            <person name="Geelhoed J.S."/>
            <person name="Sorokin D.Y."/>
            <person name="Grouzdev D.S."/>
        </authorList>
    </citation>
    <scope>NUCLEOTIDE SEQUENCE [LARGE SCALE GENOMIC DNA]</scope>
    <source>
        <strain evidence="2 3">J10</strain>
    </source>
</reference>
<evidence type="ECO:0000259" key="1">
    <source>
        <dbReference type="Pfam" id="PF03819"/>
    </source>
</evidence>
<dbReference type="SUPFAM" id="SSF101386">
    <property type="entry name" value="all-alpha NTP pyrophosphatases"/>
    <property type="match status" value="2"/>
</dbReference>
<feature type="domain" description="NTP pyrophosphohydrolase MazG-like" evidence="1">
    <location>
        <begin position="165"/>
        <end position="228"/>
    </location>
</feature>
<name>A0ABS5I821_9PROT</name>
<dbReference type="NCBIfam" id="TIGR00444">
    <property type="entry name" value="mazG"/>
    <property type="match status" value="1"/>
</dbReference>
<dbReference type="InterPro" id="IPR004518">
    <property type="entry name" value="MazG-like_dom"/>
</dbReference>
<evidence type="ECO:0000313" key="3">
    <source>
        <dbReference type="Proteomes" id="UP000680714"/>
    </source>
</evidence>
<sequence>MRPIDRLLDLMATLRDPQRGCAWDREQTFRTIAPYTVEEAYEVADAIEHDDMAALKDELGDLLFQVVFHARMASEAGHFDFDDVARAITDKMIRRHPHVFADADQRDAQTQTIAWEVTKAEERAAKGHASVLDGIARSLPPMTRALKLQCRAARVGFDWAEAADVIAKITEEVSEIQVEIDAKSGPERLEDEVGDLLFVCVNLARKLMVDPELALKRANAKFTSRFNHIETTLHASGQSLDRASLAEMEELWLDAKRRERSQGEGQ</sequence>
<dbReference type="InterPro" id="IPR048015">
    <property type="entry name" value="NTP-PPase_MazG-like_N"/>
</dbReference>
<dbReference type="PANTHER" id="PTHR30522">
    <property type="entry name" value="NUCLEOSIDE TRIPHOSPHATE PYROPHOSPHOHYDROLASE"/>
    <property type="match status" value="1"/>
</dbReference>
<proteinExistence type="predicted"/>
<organism evidence="2 3">
    <name type="scientific">Magnetospirillum sulfuroxidans</name>
    <dbReference type="NCBI Taxonomy" id="611300"/>
    <lineage>
        <taxon>Bacteria</taxon>
        <taxon>Pseudomonadati</taxon>
        <taxon>Pseudomonadota</taxon>
        <taxon>Alphaproteobacteria</taxon>
        <taxon>Rhodospirillales</taxon>
        <taxon>Rhodospirillaceae</taxon>
        <taxon>Magnetospirillum</taxon>
    </lineage>
</organism>
<dbReference type="GO" id="GO:0047429">
    <property type="term" value="F:nucleoside triphosphate diphosphatase activity"/>
    <property type="evidence" value="ECO:0007669"/>
    <property type="project" value="UniProtKB-EC"/>
</dbReference>
<dbReference type="PANTHER" id="PTHR30522:SF0">
    <property type="entry name" value="NUCLEOSIDE TRIPHOSPHATE PYROPHOSPHOHYDROLASE"/>
    <property type="match status" value="1"/>
</dbReference>
<dbReference type="CDD" id="cd11529">
    <property type="entry name" value="NTP-PPase_MazG_Cterm"/>
    <property type="match status" value="1"/>
</dbReference>
<keyword evidence="3" id="KW-1185">Reference proteome</keyword>
<keyword evidence="2" id="KW-0378">Hydrolase</keyword>
<dbReference type="Pfam" id="PF03819">
    <property type="entry name" value="MazG"/>
    <property type="match status" value="2"/>
</dbReference>
<accession>A0ABS5I821</accession>
<evidence type="ECO:0000313" key="2">
    <source>
        <dbReference type="EMBL" id="MBR9970560.1"/>
    </source>
</evidence>
<protein>
    <submittedName>
        <fullName evidence="2">Nucleoside triphosphate pyrophosphohydrolase</fullName>
        <ecNumber evidence="2">3.6.1.9</ecNumber>
    </submittedName>
</protein>
<feature type="domain" description="NTP pyrophosphohydrolase MazG-like" evidence="1">
    <location>
        <begin position="27"/>
        <end position="100"/>
    </location>
</feature>
<dbReference type="NCBIfam" id="NF007113">
    <property type="entry name" value="PRK09562.1"/>
    <property type="match status" value="1"/>
</dbReference>
<dbReference type="EC" id="3.6.1.9" evidence="2"/>